<dbReference type="RefSeq" id="WP_169380277.1">
    <property type="nucleotide sequence ID" value="NZ_JAAXLA010000007.1"/>
</dbReference>
<dbReference type="Gene3D" id="3.20.20.370">
    <property type="entry name" value="Glycoside hydrolase/deacetylase"/>
    <property type="match status" value="1"/>
</dbReference>
<accession>A0ABX1S5V2</accession>
<sequence>MTGSPRYAYRPIVDHPKFRWPGGAGVAVWVITNVEHYPFGHPGIPVNERSAAADPDVLNHSWRDYGPRVGMWRLFDCLGELGVPVSATLNSEVCDEYPQLVEEGCRRGWEWIGHGTNNSVRLSGLTEDEEHELVHTALDRIASATGQRPMGWLGPGLVESHRTPDILRAAGIEYLCDWVADDLPFPLAAEGGELLCLPYSIELNDTELLLRQHLTGEQYRQRLVDQFEQLCRDADAHGIGRVMAIPLHPFLAGQAHRMRYLHDALNHIASSNASWMASGTDIVEQYRALGAM</sequence>
<evidence type="ECO:0000313" key="2">
    <source>
        <dbReference type="EMBL" id="NMH96896.1"/>
    </source>
</evidence>
<protein>
    <submittedName>
        <fullName evidence="2">Polysaccharide deacetylase family protein</fullName>
    </submittedName>
</protein>
<dbReference type="PANTHER" id="PTHR43123">
    <property type="entry name" value="POLYSACCHARIDE DEACETYLASE-RELATED"/>
    <property type="match status" value="1"/>
</dbReference>
<name>A0ABX1S5V2_9PSEU</name>
<feature type="domain" description="NodB homology" evidence="1">
    <location>
        <begin position="64"/>
        <end position="174"/>
    </location>
</feature>
<gene>
    <name evidence="2" type="ORF">HF526_06130</name>
</gene>
<dbReference type="CDD" id="cd10979">
    <property type="entry name" value="CE4_PuuE_like"/>
    <property type="match status" value="1"/>
</dbReference>
<keyword evidence="3" id="KW-1185">Reference proteome</keyword>
<dbReference type="InterPro" id="IPR011330">
    <property type="entry name" value="Glyco_hydro/deAcase_b/a-brl"/>
</dbReference>
<dbReference type="EMBL" id="JAAXLA010000007">
    <property type="protein sequence ID" value="NMH96896.1"/>
    <property type="molecule type" value="Genomic_DNA"/>
</dbReference>
<comment type="caution">
    <text evidence="2">The sequence shown here is derived from an EMBL/GenBank/DDBJ whole genome shotgun (WGS) entry which is preliminary data.</text>
</comment>
<organism evidence="2 3">
    <name type="scientific">Pseudonocardia acidicola</name>
    <dbReference type="NCBI Taxonomy" id="2724939"/>
    <lineage>
        <taxon>Bacteria</taxon>
        <taxon>Bacillati</taxon>
        <taxon>Actinomycetota</taxon>
        <taxon>Actinomycetes</taxon>
        <taxon>Pseudonocardiales</taxon>
        <taxon>Pseudonocardiaceae</taxon>
        <taxon>Pseudonocardia</taxon>
    </lineage>
</organism>
<dbReference type="PANTHER" id="PTHR43123:SF4">
    <property type="entry name" value="POLYSACCHARIDE DEACETYLASE"/>
    <property type="match status" value="1"/>
</dbReference>
<dbReference type="SUPFAM" id="SSF88713">
    <property type="entry name" value="Glycoside hydrolase/deacetylase"/>
    <property type="match status" value="1"/>
</dbReference>
<dbReference type="Proteomes" id="UP000820669">
    <property type="component" value="Unassembled WGS sequence"/>
</dbReference>
<evidence type="ECO:0000313" key="3">
    <source>
        <dbReference type="Proteomes" id="UP000820669"/>
    </source>
</evidence>
<evidence type="ECO:0000259" key="1">
    <source>
        <dbReference type="Pfam" id="PF01522"/>
    </source>
</evidence>
<dbReference type="Pfam" id="PF01522">
    <property type="entry name" value="Polysacc_deac_1"/>
    <property type="match status" value="1"/>
</dbReference>
<reference evidence="2 3" key="1">
    <citation type="submission" date="2020-04" db="EMBL/GenBank/DDBJ databases">
        <authorList>
            <person name="Klaysubun C."/>
            <person name="Duangmal K."/>
            <person name="Lipun K."/>
        </authorList>
    </citation>
    <scope>NUCLEOTIDE SEQUENCE [LARGE SCALE GENOMIC DNA]</scope>
    <source>
        <strain evidence="2 3">K10HN5</strain>
    </source>
</reference>
<dbReference type="InterPro" id="IPR002509">
    <property type="entry name" value="NODB_dom"/>
</dbReference>
<proteinExistence type="predicted"/>